<gene>
    <name evidence="1" type="ORF">KTH90_00965</name>
</gene>
<name>A0ABS6K2P1_9FIRM</name>
<dbReference type="SFLD" id="SFLDG01129">
    <property type="entry name" value="C1.5:_HAD__Beta-PGM__Phosphata"/>
    <property type="match status" value="1"/>
</dbReference>
<dbReference type="PANTHER" id="PTHR43434:SF1">
    <property type="entry name" value="PHOSPHOGLYCOLATE PHOSPHATASE"/>
    <property type="match status" value="1"/>
</dbReference>
<dbReference type="CDD" id="cd01427">
    <property type="entry name" value="HAD_like"/>
    <property type="match status" value="1"/>
</dbReference>
<comment type="caution">
    <text evidence="1">The sequence shown here is derived from an EMBL/GenBank/DDBJ whole genome shotgun (WGS) entry which is preliminary data.</text>
</comment>
<keyword evidence="1" id="KW-0378">Hydrolase</keyword>
<dbReference type="Gene3D" id="1.10.150.520">
    <property type="match status" value="1"/>
</dbReference>
<evidence type="ECO:0000313" key="2">
    <source>
        <dbReference type="Proteomes" id="UP001314681"/>
    </source>
</evidence>
<dbReference type="NCBIfam" id="TIGR01549">
    <property type="entry name" value="HAD-SF-IA-v1"/>
    <property type="match status" value="1"/>
</dbReference>
<dbReference type="EMBL" id="JAHQCX010000001">
    <property type="protein sequence ID" value="MBU9724575.1"/>
    <property type="molecule type" value="Genomic_DNA"/>
</dbReference>
<proteinExistence type="predicted"/>
<dbReference type="SFLD" id="SFLDS00003">
    <property type="entry name" value="Haloacid_Dehalogenase"/>
    <property type="match status" value="1"/>
</dbReference>
<accession>A0ABS6K2P1</accession>
<dbReference type="InterPro" id="IPR050155">
    <property type="entry name" value="HAD-like_hydrolase_sf"/>
</dbReference>
<dbReference type="InterPro" id="IPR006439">
    <property type="entry name" value="HAD-SF_hydro_IA"/>
</dbReference>
<evidence type="ECO:0000313" key="1">
    <source>
        <dbReference type="EMBL" id="MBU9724575.1"/>
    </source>
</evidence>
<dbReference type="SUPFAM" id="SSF56784">
    <property type="entry name" value="HAD-like"/>
    <property type="match status" value="1"/>
</dbReference>
<dbReference type="InterPro" id="IPR036412">
    <property type="entry name" value="HAD-like_sf"/>
</dbReference>
<dbReference type="InterPro" id="IPR023214">
    <property type="entry name" value="HAD_sf"/>
</dbReference>
<keyword evidence="2" id="KW-1185">Reference proteome</keyword>
<organism evidence="1 2">
    <name type="scientific">Diplocloster modestus</name>
    <dbReference type="NCBI Taxonomy" id="2850322"/>
    <lineage>
        <taxon>Bacteria</taxon>
        <taxon>Bacillati</taxon>
        <taxon>Bacillota</taxon>
        <taxon>Clostridia</taxon>
        <taxon>Lachnospirales</taxon>
        <taxon>Lachnospiraceae</taxon>
        <taxon>Diplocloster</taxon>
    </lineage>
</organism>
<dbReference type="Pfam" id="PF00702">
    <property type="entry name" value="Hydrolase"/>
    <property type="match status" value="1"/>
</dbReference>
<dbReference type="GO" id="GO:0016787">
    <property type="term" value="F:hydrolase activity"/>
    <property type="evidence" value="ECO:0007669"/>
    <property type="project" value="UniProtKB-KW"/>
</dbReference>
<dbReference type="Proteomes" id="UP001314681">
    <property type="component" value="Unassembled WGS sequence"/>
</dbReference>
<dbReference type="RefSeq" id="WP_238726108.1">
    <property type="nucleotide sequence ID" value="NZ_JAHQCX010000001.1"/>
</dbReference>
<protein>
    <submittedName>
        <fullName evidence="1">HAD family hydrolase</fullName>
    </submittedName>
</protein>
<dbReference type="PANTHER" id="PTHR43434">
    <property type="entry name" value="PHOSPHOGLYCOLATE PHOSPHATASE"/>
    <property type="match status" value="1"/>
</dbReference>
<reference evidence="1 2" key="1">
    <citation type="submission" date="2021-06" db="EMBL/GenBank/DDBJ databases">
        <title>Description of novel taxa of the family Lachnospiraceae.</title>
        <authorList>
            <person name="Chaplin A.V."/>
            <person name="Sokolova S.R."/>
            <person name="Pikina A.P."/>
            <person name="Korzhanova M."/>
            <person name="Belova V."/>
            <person name="Korostin D."/>
            <person name="Efimov B.A."/>
        </authorList>
    </citation>
    <scope>NUCLEOTIDE SEQUENCE [LARGE SCALE GENOMIC DNA]</scope>
    <source>
        <strain evidence="1 2">ASD4241</strain>
    </source>
</reference>
<sequence>MKMQMHRNLEEYHAVLFDMDGTLYYQPPLRRTMAVRLACHYVLHFWRIKDLLIIKKFREERDRMVTEYHKEDPEKYLYQLVGEKYRVPAYRVESVIGRWMYRFPLPYLKKFRDHEVYDLLKYLRKHKITVGIYSDYPVQDKLEALGIVADYCFAATDPQMQCLKPDPKGMSVILNELGLPAEEVLMIGDRYEKDGLSAESAGVDYVILPAKANKRHEILMQIKRSTQ</sequence>
<dbReference type="Gene3D" id="3.40.50.1000">
    <property type="entry name" value="HAD superfamily/HAD-like"/>
    <property type="match status" value="1"/>
</dbReference>